<dbReference type="SUPFAM" id="SSF53167">
    <property type="entry name" value="Purine and uridine phosphorylases"/>
    <property type="match status" value="1"/>
</dbReference>
<evidence type="ECO:0000256" key="2">
    <source>
        <dbReference type="ARBA" id="ARBA00021980"/>
    </source>
</evidence>
<accession>A0A0E2H296</accession>
<evidence type="ECO:0000256" key="1">
    <source>
        <dbReference type="ARBA" id="ARBA00011888"/>
    </source>
</evidence>
<comment type="catalytic activity">
    <reaction evidence="3">
        <text>uridine + phosphate = alpha-D-ribose 1-phosphate + uracil</text>
        <dbReference type="Rhea" id="RHEA:24388"/>
        <dbReference type="ChEBI" id="CHEBI:16704"/>
        <dbReference type="ChEBI" id="CHEBI:17568"/>
        <dbReference type="ChEBI" id="CHEBI:43474"/>
        <dbReference type="ChEBI" id="CHEBI:57720"/>
        <dbReference type="EC" id="2.4.2.3"/>
    </reaction>
</comment>
<dbReference type="CDD" id="cd17767">
    <property type="entry name" value="UP_EcUdp-like"/>
    <property type="match status" value="1"/>
</dbReference>
<comment type="caution">
    <text evidence="5">The sequence shown here is derived from an EMBL/GenBank/DDBJ whole genome shotgun (WGS) entry which is preliminary data.</text>
</comment>
<dbReference type="RefSeq" id="WP_002594995.1">
    <property type="nucleotide sequence ID" value="NZ_KB850999.1"/>
</dbReference>
<evidence type="ECO:0000313" key="5">
    <source>
        <dbReference type="EMBL" id="ENZ05859.1"/>
    </source>
</evidence>
<dbReference type="PANTHER" id="PTHR43691:SF11">
    <property type="entry name" value="FI09636P-RELATED"/>
    <property type="match status" value="1"/>
</dbReference>
<dbReference type="PATRIC" id="fig|999408.3.peg.5928"/>
<dbReference type="PANTHER" id="PTHR43691">
    <property type="entry name" value="URIDINE PHOSPHORYLASE"/>
    <property type="match status" value="1"/>
</dbReference>
<feature type="domain" description="Nucleoside phosphorylase" evidence="4">
    <location>
        <begin position="29"/>
        <end position="238"/>
    </location>
</feature>
<dbReference type="AlphaFoldDB" id="A0A0E2H296"/>
<dbReference type="GO" id="GO:0004850">
    <property type="term" value="F:uridine phosphorylase activity"/>
    <property type="evidence" value="ECO:0007669"/>
    <property type="project" value="UniProtKB-EC"/>
</dbReference>
<dbReference type="InterPro" id="IPR000845">
    <property type="entry name" value="Nucleoside_phosphorylase_d"/>
</dbReference>
<dbReference type="Gene3D" id="3.40.50.1580">
    <property type="entry name" value="Nucleoside phosphorylase domain"/>
    <property type="match status" value="1"/>
</dbReference>
<dbReference type="GO" id="GO:0005829">
    <property type="term" value="C:cytosol"/>
    <property type="evidence" value="ECO:0007669"/>
    <property type="project" value="TreeGrafter"/>
</dbReference>
<proteinExistence type="predicted"/>
<evidence type="ECO:0000256" key="3">
    <source>
        <dbReference type="ARBA" id="ARBA00048447"/>
    </source>
</evidence>
<name>A0A0E2H296_9FIRM</name>
<dbReference type="InterPro" id="IPR035994">
    <property type="entry name" value="Nucleoside_phosphorylase_sf"/>
</dbReference>
<protein>
    <recommendedName>
        <fullName evidence="2">Uridine phosphorylase</fullName>
        <ecNumber evidence="1">2.4.2.3</ecNumber>
    </recommendedName>
</protein>
<evidence type="ECO:0000313" key="6">
    <source>
        <dbReference type="Proteomes" id="UP000013085"/>
    </source>
</evidence>
<reference evidence="5 6" key="1">
    <citation type="submission" date="2013-01" db="EMBL/GenBank/DDBJ databases">
        <title>The Genome Sequence of Clostridium clostridioforme 90A8.</title>
        <authorList>
            <consortium name="The Broad Institute Genome Sequencing Platform"/>
            <person name="Earl A."/>
            <person name="Ward D."/>
            <person name="Feldgarden M."/>
            <person name="Gevers D."/>
            <person name="Courvalin P."/>
            <person name="Lambert T."/>
            <person name="Walker B."/>
            <person name="Young S.K."/>
            <person name="Zeng Q."/>
            <person name="Gargeya S."/>
            <person name="Fitzgerald M."/>
            <person name="Haas B."/>
            <person name="Abouelleil A."/>
            <person name="Alvarado L."/>
            <person name="Arachchi H.M."/>
            <person name="Berlin A.M."/>
            <person name="Chapman S.B."/>
            <person name="Dewar J."/>
            <person name="Goldberg J."/>
            <person name="Griggs A."/>
            <person name="Gujja S."/>
            <person name="Hansen M."/>
            <person name="Howarth C."/>
            <person name="Imamovic A."/>
            <person name="Larimer J."/>
            <person name="McCowan C."/>
            <person name="Murphy C."/>
            <person name="Neiman D."/>
            <person name="Pearson M."/>
            <person name="Priest M."/>
            <person name="Roberts A."/>
            <person name="Saif S."/>
            <person name="Shea T."/>
            <person name="Sisk P."/>
            <person name="Sykes S."/>
            <person name="Wortman J."/>
            <person name="Nusbaum C."/>
            <person name="Birren B."/>
        </authorList>
    </citation>
    <scope>NUCLEOTIDE SEQUENCE [LARGE SCALE GENOMIC DNA]</scope>
    <source>
        <strain evidence="5 6">90A8</strain>
    </source>
</reference>
<dbReference type="EC" id="2.4.2.3" evidence="1"/>
<dbReference type="HOGENOM" id="CLU_068457_0_0_9"/>
<evidence type="ECO:0000259" key="4">
    <source>
        <dbReference type="Pfam" id="PF01048"/>
    </source>
</evidence>
<organism evidence="5 6">
    <name type="scientific">[Clostridium] clostridioforme 90A8</name>
    <dbReference type="NCBI Taxonomy" id="999408"/>
    <lineage>
        <taxon>Bacteria</taxon>
        <taxon>Bacillati</taxon>
        <taxon>Bacillota</taxon>
        <taxon>Clostridia</taxon>
        <taxon>Lachnospirales</taxon>
        <taxon>Lachnospiraceae</taxon>
        <taxon>Enterocloster</taxon>
    </lineage>
</organism>
<sequence length="263" mass="28730">MVNFTSASAPMLDGRMPHIQCTKDDISEIVLLPGDPGRVALFEEFLQDFKIISRNREYTVGTGFYEGIKITVCSTGIGASSTEIAVVQLIALGAKALIRIGGTGVIREDIPCGTMVLNTAAVRMGGASCFYAPAEYPAVASFEVLDCLKRSCEEQKKPYAMGICVSVGSFYHGQGRKLPFEGEYDEQAVLERYGTWNIVNMEMEAETIFTLASLNGVLAGSICTVHCNRATDQWLVDFEAAQKDMCRTALIACKKLDQEYLTK</sequence>
<dbReference type="Proteomes" id="UP000013085">
    <property type="component" value="Unassembled WGS sequence"/>
</dbReference>
<dbReference type="Pfam" id="PF01048">
    <property type="entry name" value="PNP_UDP_1"/>
    <property type="match status" value="1"/>
</dbReference>
<dbReference type="EMBL" id="AGYR01000077">
    <property type="protein sequence ID" value="ENZ05859.1"/>
    <property type="molecule type" value="Genomic_DNA"/>
</dbReference>
<dbReference type="GO" id="GO:0009116">
    <property type="term" value="P:nucleoside metabolic process"/>
    <property type="evidence" value="ECO:0007669"/>
    <property type="project" value="InterPro"/>
</dbReference>
<gene>
    <name evidence="5" type="ORF">HMPREF1090_05532</name>
</gene>